<keyword evidence="1" id="KW-0812">Transmembrane</keyword>
<protein>
    <submittedName>
        <fullName evidence="2">Uncharacterized protein</fullName>
    </submittedName>
</protein>
<sequence>MSKIEPPGNPDGWGDPSPIVLVILLMLFFGSWIGSTINRPTTLEECRQILQQP</sequence>
<proteinExistence type="predicted"/>
<name>A0A6M8BDJ8_9CYAN</name>
<evidence type="ECO:0000313" key="3">
    <source>
        <dbReference type="Proteomes" id="UP000505210"/>
    </source>
</evidence>
<gene>
    <name evidence="2" type="ORF">HPC62_08650</name>
</gene>
<dbReference type="KEGG" id="theu:HPC62_08650"/>
<dbReference type="RefSeq" id="WP_172354865.1">
    <property type="nucleotide sequence ID" value="NZ_CP053661.1"/>
</dbReference>
<keyword evidence="1" id="KW-1133">Transmembrane helix</keyword>
<evidence type="ECO:0000313" key="2">
    <source>
        <dbReference type="EMBL" id="QKD82246.1"/>
    </source>
</evidence>
<keyword evidence="1" id="KW-0472">Membrane</keyword>
<feature type="transmembrane region" description="Helical" evidence="1">
    <location>
        <begin position="19"/>
        <end position="37"/>
    </location>
</feature>
<dbReference type="AlphaFoldDB" id="A0A6M8BDJ8"/>
<keyword evidence="3" id="KW-1185">Reference proteome</keyword>
<reference evidence="2 3" key="1">
    <citation type="submission" date="2020-05" db="EMBL/GenBank/DDBJ databases">
        <title>Complete genome sequence of of a novel Thermoleptolyngbya strain isolated from hot springs of Ganzi, Sichuan China.</title>
        <authorList>
            <person name="Tang J."/>
            <person name="Daroch M."/>
            <person name="Li L."/>
            <person name="Waleron K."/>
            <person name="Waleron M."/>
            <person name="Waleron M."/>
        </authorList>
    </citation>
    <scope>NUCLEOTIDE SEQUENCE [LARGE SCALE GENOMIC DNA]</scope>
    <source>
        <strain evidence="2 3">PKUAC-SCTA183</strain>
    </source>
</reference>
<dbReference type="Proteomes" id="UP000505210">
    <property type="component" value="Chromosome"/>
</dbReference>
<organism evidence="2 3">
    <name type="scientific">Thermoleptolyngbya sichuanensis A183</name>
    <dbReference type="NCBI Taxonomy" id="2737172"/>
    <lineage>
        <taxon>Bacteria</taxon>
        <taxon>Bacillati</taxon>
        <taxon>Cyanobacteriota</taxon>
        <taxon>Cyanophyceae</taxon>
        <taxon>Oculatellales</taxon>
        <taxon>Oculatellaceae</taxon>
        <taxon>Thermoleptolyngbya</taxon>
        <taxon>Thermoleptolyngbya sichuanensis</taxon>
    </lineage>
</organism>
<accession>A0A6M8BDJ8</accession>
<evidence type="ECO:0000256" key="1">
    <source>
        <dbReference type="SAM" id="Phobius"/>
    </source>
</evidence>
<dbReference type="EMBL" id="CP053661">
    <property type="protein sequence ID" value="QKD82246.1"/>
    <property type="molecule type" value="Genomic_DNA"/>
</dbReference>